<proteinExistence type="predicted"/>
<comment type="caution">
    <text evidence="1">The sequence shown here is derived from an EMBL/GenBank/DDBJ whole genome shotgun (WGS) entry which is preliminary data.</text>
</comment>
<keyword evidence="2" id="KW-1185">Reference proteome</keyword>
<name>A0A9X2B9F0_9SPHI</name>
<dbReference type="Proteomes" id="UP001139450">
    <property type="component" value="Unassembled WGS sequence"/>
</dbReference>
<gene>
    <name evidence="1" type="ORF">MUY27_08190</name>
</gene>
<dbReference type="RefSeq" id="WP_245129518.1">
    <property type="nucleotide sequence ID" value="NZ_JALJEJ010000003.1"/>
</dbReference>
<evidence type="ECO:0000313" key="2">
    <source>
        <dbReference type="Proteomes" id="UP001139450"/>
    </source>
</evidence>
<sequence>MEKVYFISGLGADYRLFKNIQLTGYDCMYLNWLEPQSEDTLTSYATKLIETYQISPGSTVIGVSLGGMLTIEIAKQVKLKRAILISSIKTSDEAPFYFKVFRRLPIYKWIPARLMTSVGFMIRPVFGAMASDDLLLFKSMLRNSSPTFVKWAMGAVLHWDSTALLPNVYHITGDKDMVFNYRRIQQPVTIVKDGTHIMVFDKAKIITEWLLEILGK</sequence>
<evidence type="ECO:0000313" key="1">
    <source>
        <dbReference type="EMBL" id="MCJ8209685.1"/>
    </source>
</evidence>
<keyword evidence="1" id="KW-0378">Hydrolase</keyword>
<dbReference type="Gene3D" id="3.40.50.1820">
    <property type="entry name" value="alpha/beta hydrolase"/>
    <property type="match status" value="1"/>
</dbReference>
<dbReference type="EMBL" id="JALJEJ010000003">
    <property type="protein sequence ID" value="MCJ8209685.1"/>
    <property type="molecule type" value="Genomic_DNA"/>
</dbReference>
<dbReference type="InterPro" id="IPR029058">
    <property type="entry name" value="AB_hydrolase_fold"/>
</dbReference>
<reference evidence="1" key="1">
    <citation type="submission" date="2022-04" db="EMBL/GenBank/DDBJ databases">
        <title>Mucilaginibacter sp. RS28 isolated from freshwater.</title>
        <authorList>
            <person name="Ko S.-R."/>
        </authorList>
    </citation>
    <scope>NUCLEOTIDE SEQUENCE</scope>
    <source>
        <strain evidence="1">RS28</strain>
    </source>
</reference>
<protein>
    <submittedName>
        <fullName evidence="1">Alpha/beta hydrolase</fullName>
    </submittedName>
</protein>
<dbReference type="AlphaFoldDB" id="A0A9X2B9F0"/>
<dbReference type="SUPFAM" id="SSF53474">
    <property type="entry name" value="alpha/beta-Hydrolases"/>
    <property type="match status" value="1"/>
</dbReference>
<dbReference type="GO" id="GO:0016787">
    <property type="term" value="F:hydrolase activity"/>
    <property type="evidence" value="ECO:0007669"/>
    <property type="project" value="UniProtKB-KW"/>
</dbReference>
<organism evidence="1 2">
    <name type="scientific">Mucilaginibacter straminoryzae</name>
    <dbReference type="NCBI Taxonomy" id="2932774"/>
    <lineage>
        <taxon>Bacteria</taxon>
        <taxon>Pseudomonadati</taxon>
        <taxon>Bacteroidota</taxon>
        <taxon>Sphingobacteriia</taxon>
        <taxon>Sphingobacteriales</taxon>
        <taxon>Sphingobacteriaceae</taxon>
        <taxon>Mucilaginibacter</taxon>
    </lineage>
</organism>
<accession>A0A9X2B9F0</accession>